<dbReference type="GO" id="GO:0003677">
    <property type="term" value="F:DNA binding"/>
    <property type="evidence" value="ECO:0007669"/>
    <property type="project" value="InterPro"/>
</dbReference>
<dbReference type="Gene3D" id="1.10.260.40">
    <property type="entry name" value="lambda repressor-like DNA-binding domains"/>
    <property type="match status" value="1"/>
</dbReference>
<feature type="domain" description="HTH cro/C1-type" evidence="1">
    <location>
        <begin position="27"/>
        <end position="54"/>
    </location>
</feature>
<dbReference type="EMBL" id="AP023415">
    <property type="protein sequence ID" value="BCK77943.1"/>
    <property type="molecule type" value="Genomic_DNA"/>
</dbReference>
<keyword evidence="3" id="KW-1185">Reference proteome</keyword>
<dbReference type="Pfam" id="PF01381">
    <property type="entry name" value="HTH_3"/>
    <property type="match status" value="1"/>
</dbReference>
<dbReference type="Proteomes" id="UP000681343">
    <property type="component" value="Chromosome"/>
</dbReference>
<dbReference type="InterPro" id="IPR001387">
    <property type="entry name" value="Cro/C1-type_HTH"/>
</dbReference>
<protein>
    <recommendedName>
        <fullName evidence="1">HTH cro/C1-type domain-containing protein</fullName>
    </recommendedName>
</protein>
<sequence length="201" mass="23192">MRKDNKSDRVKRFAQIWSLSRADTDKTQEYMANGLGVSKKTIQNWEKGASAPDLFEGSEWFRVLGINPLPYYLAFLYPWMFDGIKPDDNDEEIEQALLFLVKNMTQVEKRQLLYLMAGRHGSPWYSLLQMFTAHCHSSLRSRVTAARTILENYEMDQVCGDLVCPDNVQPDMKMLHHAVEEGKQSVFNQLSGYTNIDISKT</sequence>
<dbReference type="AlphaFoldDB" id="A0A810PZN0"/>
<gene>
    <name evidence="2" type="ORF">MM35RIKEN_01350</name>
</gene>
<organism evidence="2 3">
    <name type="scientific">Vescimonas fastidiosa</name>
    <dbReference type="NCBI Taxonomy" id="2714353"/>
    <lineage>
        <taxon>Bacteria</taxon>
        <taxon>Bacillati</taxon>
        <taxon>Bacillota</taxon>
        <taxon>Clostridia</taxon>
        <taxon>Eubacteriales</taxon>
        <taxon>Oscillospiraceae</taxon>
        <taxon>Vescimonas</taxon>
    </lineage>
</organism>
<dbReference type="CDD" id="cd00093">
    <property type="entry name" value="HTH_XRE"/>
    <property type="match status" value="1"/>
</dbReference>
<accession>A0A810PZN0</accession>
<proteinExistence type="predicted"/>
<name>A0A810PZN0_9FIRM</name>
<dbReference type="InterPro" id="IPR010982">
    <property type="entry name" value="Lambda_DNA-bd_dom_sf"/>
</dbReference>
<dbReference type="KEGG" id="vfa:MM35RIKEN_01350"/>
<evidence type="ECO:0000313" key="2">
    <source>
        <dbReference type="EMBL" id="BCK77943.1"/>
    </source>
</evidence>
<dbReference type="SUPFAM" id="SSF47413">
    <property type="entry name" value="lambda repressor-like DNA-binding domains"/>
    <property type="match status" value="1"/>
</dbReference>
<dbReference type="RefSeq" id="WP_212818421.1">
    <property type="nucleotide sequence ID" value="NZ_AP023415.1"/>
</dbReference>
<dbReference type="PROSITE" id="PS50943">
    <property type="entry name" value="HTH_CROC1"/>
    <property type="match status" value="1"/>
</dbReference>
<evidence type="ECO:0000313" key="3">
    <source>
        <dbReference type="Proteomes" id="UP000681343"/>
    </source>
</evidence>
<reference evidence="2" key="1">
    <citation type="submission" date="2020-09" db="EMBL/GenBank/DDBJ databases">
        <title>New species isolated from human feces.</title>
        <authorList>
            <person name="Kitahara M."/>
            <person name="Shigeno Y."/>
            <person name="Shime M."/>
            <person name="Matsumoto Y."/>
            <person name="Nakamura S."/>
            <person name="Motooka D."/>
            <person name="Fukuoka S."/>
            <person name="Nishikawa H."/>
            <person name="Benno Y."/>
        </authorList>
    </citation>
    <scope>NUCLEOTIDE SEQUENCE</scope>
    <source>
        <strain evidence="2">MM35</strain>
    </source>
</reference>
<evidence type="ECO:0000259" key="1">
    <source>
        <dbReference type="PROSITE" id="PS50943"/>
    </source>
</evidence>